<name>A0A918K0V4_9GAMM</name>
<gene>
    <name evidence="2" type="ORF">GCM10007392_01870</name>
</gene>
<evidence type="ECO:0000313" key="2">
    <source>
        <dbReference type="EMBL" id="GGX39175.1"/>
    </source>
</evidence>
<reference evidence="2" key="1">
    <citation type="journal article" date="2014" name="Int. J. Syst. Evol. Microbiol.">
        <title>Complete genome sequence of Corynebacterium casei LMG S-19264T (=DSM 44701T), isolated from a smear-ripened cheese.</title>
        <authorList>
            <consortium name="US DOE Joint Genome Institute (JGI-PGF)"/>
            <person name="Walter F."/>
            <person name="Albersmeier A."/>
            <person name="Kalinowski J."/>
            <person name="Ruckert C."/>
        </authorList>
    </citation>
    <scope>NUCLEOTIDE SEQUENCE</scope>
    <source>
        <strain evidence="2">KCTC 22169</strain>
    </source>
</reference>
<feature type="region of interest" description="Disordered" evidence="1">
    <location>
        <begin position="1"/>
        <end position="43"/>
    </location>
</feature>
<dbReference type="Proteomes" id="UP000626148">
    <property type="component" value="Unassembled WGS sequence"/>
</dbReference>
<comment type="caution">
    <text evidence="2">The sequence shown here is derived from an EMBL/GenBank/DDBJ whole genome shotgun (WGS) entry which is preliminary data.</text>
</comment>
<feature type="compositionally biased region" description="Polar residues" evidence="1">
    <location>
        <begin position="26"/>
        <end position="37"/>
    </location>
</feature>
<sequence length="43" mass="4681">MGGTPRDPGWESPATGADLKHPIELSQINPLALNQTNRRPDND</sequence>
<proteinExistence type="predicted"/>
<reference evidence="2" key="2">
    <citation type="submission" date="2020-09" db="EMBL/GenBank/DDBJ databases">
        <authorList>
            <person name="Sun Q."/>
            <person name="Kim S."/>
        </authorList>
    </citation>
    <scope>NUCLEOTIDE SEQUENCE</scope>
    <source>
        <strain evidence="2">KCTC 22169</strain>
    </source>
</reference>
<accession>A0A918K0V4</accession>
<keyword evidence="3" id="KW-1185">Reference proteome</keyword>
<protein>
    <submittedName>
        <fullName evidence="2">Uncharacterized protein</fullName>
    </submittedName>
</protein>
<evidence type="ECO:0000256" key="1">
    <source>
        <dbReference type="SAM" id="MobiDB-lite"/>
    </source>
</evidence>
<dbReference type="EMBL" id="BMXR01000001">
    <property type="protein sequence ID" value="GGX39175.1"/>
    <property type="molecule type" value="Genomic_DNA"/>
</dbReference>
<dbReference type="AlphaFoldDB" id="A0A918K0V4"/>
<evidence type="ECO:0000313" key="3">
    <source>
        <dbReference type="Proteomes" id="UP000626148"/>
    </source>
</evidence>
<organism evidence="2 3">
    <name type="scientific">Saccharospirillum salsuginis</name>
    <dbReference type="NCBI Taxonomy" id="418750"/>
    <lineage>
        <taxon>Bacteria</taxon>
        <taxon>Pseudomonadati</taxon>
        <taxon>Pseudomonadota</taxon>
        <taxon>Gammaproteobacteria</taxon>
        <taxon>Oceanospirillales</taxon>
        <taxon>Saccharospirillaceae</taxon>
        <taxon>Saccharospirillum</taxon>
    </lineage>
</organism>